<dbReference type="SUPFAM" id="SSF50156">
    <property type="entry name" value="PDZ domain-like"/>
    <property type="match status" value="2"/>
</dbReference>
<reference evidence="4" key="1">
    <citation type="submission" date="2016-08" db="EMBL/GenBank/DDBJ databases">
        <authorList>
            <person name="Seilhamer J.J."/>
        </authorList>
    </citation>
    <scope>NUCLEOTIDE SEQUENCE</scope>
    <source>
        <strain evidence="4">86-1</strain>
    </source>
</reference>
<evidence type="ECO:0000256" key="2">
    <source>
        <dbReference type="ARBA" id="ARBA00022801"/>
    </source>
</evidence>
<dbReference type="InterPro" id="IPR001940">
    <property type="entry name" value="Peptidase_S1C"/>
</dbReference>
<dbReference type="Gene3D" id="2.30.42.10">
    <property type="match status" value="2"/>
</dbReference>
<keyword evidence="2" id="KW-0378">Hydrolase</keyword>
<organism evidence="4">
    <name type="scientific">uncultured Desulfovibrio sp</name>
    <dbReference type="NCBI Taxonomy" id="167968"/>
    <lineage>
        <taxon>Bacteria</taxon>
        <taxon>Pseudomonadati</taxon>
        <taxon>Thermodesulfobacteriota</taxon>
        <taxon>Desulfovibrionia</taxon>
        <taxon>Desulfovibrionales</taxon>
        <taxon>Desulfovibrionaceae</taxon>
        <taxon>Desulfovibrio</taxon>
        <taxon>environmental samples</taxon>
    </lineage>
</organism>
<dbReference type="RefSeq" id="WP_179981166.1">
    <property type="nucleotide sequence ID" value="NZ_LT608333.1"/>
</dbReference>
<dbReference type="EMBL" id="FMJC01000002">
    <property type="protein sequence ID" value="SCM74448.1"/>
    <property type="molecule type" value="Genomic_DNA"/>
</dbReference>
<protein>
    <submittedName>
        <fullName evidence="4">2-alkenal reductase</fullName>
        <ecNumber evidence="4">1.3.1.74</ecNumber>
    </submittedName>
</protein>
<dbReference type="Pfam" id="PF13180">
    <property type="entry name" value="PDZ_2"/>
    <property type="match status" value="2"/>
</dbReference>
<dbReference type="Pfam" id="PF13365">
    <property type="entry name" value="Trypsin_2"/>
    <property type="match status" value="1"/>
</dbReference>
<dbReference type="GO" id="GO:0004252">
    <property type="term" value="F:serine-type endopeptidase activity"/>
    <property type="evidence" value="ECO:0007669"/>
    <property type="project" value="InterPro"/>
</dbReference>
<name>A0A212LAB4_9BACT</name>
<dbReference type="GO" id="GO:0032440">
    <property type="term" value="F:2-alkenal reductase [NAD(P)H] activity"/>
    <property type="evidence" value="ECO:0007669"/>
    <property type="project" value="UniProtKB-EC"/>
</dbReference>
<dbReference type="GO" id="GO:0006508">
    <property type="term" value="P:proteolysis"/>
    <property type="evidence" value="ECO:0007669"/>
    <property type="project" value="UniProtKB-KW"/>
</dbReference>
<feature type="domain" description="PDZ" evidence="3">
    <location>
        <begin position="285"/>
        <end position="379"/>
    </location>
</feature>
<keyword evidence="4" id="KW-0560">Oxidoreductase</keyword>
<keyword evidence="1" id="KW-0645">Protease</keyword>
<dbReference type="InterPro" id="IPR036034">
    <property type="entry name" value="PDZ_sf"/>
</dbReference>
<dbReference type="PRINTS" id="PR00834">
    <property type="entry name" value="PROTEASES2C"/>
</dbReference>
<dbReference type="SUPFAM" id="SSF50494">
    <property type="entry name" value="Trypsin-like serine proteases"/>
    <property type="match status" value="1"/>
</dbReference>
<dbReference type="PANTHER" id="PTHR43343">
    <property type="entry name" value="PEPTIDASE S12"/>
    <property type="match status" value="1"/>
</dbReference>
<proteinExistence type="predicted"/>
<sequence>MTQTLATLYAHVPSKVRSMCGQRHFCGIHRTLSWALYWTLLTLLSGGLLTLAPAQAGAAPQENSPRMTPVVRAVQAVAPAVVNITSTHMVQGQYLSPLEQFFGPGFGLSPDFGNPYPRNQKRESLGTGVIVDGKKGLVLTNAHVIAGGDEVMVRLLDGREFPAIVRGADPDFDIAVLEIRAPQNLPAVKLGDSDDVLPGETVIAIGNPFGFSHTVTTGVVSALGRTIRNRNSAFTDLIQTDAAINPGNSGGPLLNLEGVLIGINTAVDARAEGIGFAIPVNKARRVMADLVDSGKVAPLWLGLDVQDVDVQTAMALGLKNARGVLVNMVFPGTPADKAQIRPGDILDTINATPVRDRRDYLDILRNQTPDAKLRLGLRRDGRAVTAEVVPAPFTDENARALMEKRWGFSAVQTSGGVVVNSVNKQGPSNFLRKGDAITAVGANPVREMDDLLQAFRRERMAGQVLLQVMRNGKGYYARIMP</sequence>
<evidence type="ECO:0000313" key="4">
    <source>
        <dbReference type="EMBL" id="SCM74448.1"/>
    </source>
</evidence>
<dbReference type="EC" id="1.3.1.74" evidence="4"/>
<accession>A0A212LAB4</accession>
<gene>
    <name evidence="4" type="ORF">KL86DES1_21947</name>
</gene>
<evidence type="ECO:0000259" key="3">
    <source>
        <dbReference type="PROSITE" id="PS50106"/>
    </source>
</evidence>
<dbReference type="SMART" id="SM00228">
    <property type="entry name" value="PDZ"/>
    <property type="match status" value="2"/>
</dbReference>
<dbReference type="AlphaFoldDB" id="A0A212LAB4"/>
<dbReference type="InterPro" id="IPR001478">
    <property type="entry name" value="PDZ"/>
</dbReference>
<evidence type="ECO:0000256" key="1">
    <source>
        <dbReference type="ARBA" id="ARBA00022670"/>
    </source>
</evidence>
<dbReference type="Gene3D" id="2.40.10.120">
    <property type="match status" value="1"/>
</dbReference>
<dbReference type="PANTHER" id="PTHR43343:SF3">
    <property type="entry name" value="PROTEASE DO-LIKE 8, CHLOROPLASTIC"/>
    <property type="match status" value="1"/>
</dbReference>
<dbReference type="InterPro" id="IPR051201">
    <property type="entry name" value="Chloro_Bact_Ser_Proteases"/>
</dbReference>
<dbReference type="InterPro" id="IPR009003">
    <property type="entry name" value="Peptidase_S1_PA"/>
</dbReference>
<dbReference type="PROSITE" id="PS50106">
    <property type="entry name" value="PDZ"/>
    <property type="match status" value="1"/>
</dbReference>